<reference evidence="2" key="1">
    <citation type="submission" date="2019-12" db="EMBL/GenBank/DDBJ databases">
        <title>Genome sequencing and annotation of Brassica cretica.</title>
        <authorList>
            <person name="Studholme D.J."/>
            <person name="Sarris P.F."/>
        </authorList>
    </citation>
    <scope>NUCLEOTIDE SEQUENCE</scope>
    <source>
        <strain evidence="2">PFS-001/15</strain>
        <tissue evidence="2">Leaf</tissue>
    </source>
</reference>
<gene>
    <name evidence="2" type="ORF">F2Q68_00006914</name>
</gene>
<dbReference type="EMBL" id="QGKW02001660">
    <property type="protein sequence ID" value="KAF2583296.1"/>
    <property type="molecule type" value="Genomic_DNA"/>
</dbReference>
<evidence type="ECO:0000313" key="3">
    <source>
        <dbReference type="Proteomes" id="UP000712281"/>
    </source>
</evidence>
<dbReference type="Proteomes" id="UP000712281">
    <property type="component" value="Unassembled WGS sequence"/>
</dbReference>
<accession>A0A8S9JP04</accession>
<proteinExistence type="predicted"/>
<evidence type="ECO:0000256" key="1">
    <source>
        <dbReference type="SAM" id="MobiDB-lite"/>
    </source>
</evidence>
<dbReference type="AlphaFoldDB" id="A0A8S9JP04"/>
<comment type="caution">
    <text evidence="2">The sequence shown here is derived from an EMBL/GenBank/DDBJ whole genome shotgun (WGS) entry which is preliminary data.</text>
</comment>
<feature type="region of interest" description="Disordered" evidence="1">
    <location>
        <begin position="1"/>
        <end position="47"/>
    </location>
</feature>
<sequence>MEKGKGQMYEPSGSGTTIGSRVHEGDDRWGPMRSPSPFSGREERSNGRGCKVAIPFQLAPNLIHPSLDEFHHQDRAKYDI</sequence>
<name>A0A8S9JP04_BRACR</name>
<feature type="compositionally biased region" description="Basic and acidic residues" evidence="1">
    <location>
        <begin position="21"/>
        <end position="30"/>
    </location>
</feature>
<organism evidence="2 3">
    <name type="scientific">Brassica cretica</name>
    <name type="common">Mustard</name>
    <dbReference type="NCBI Taxonomy" id="69181"/>
    <lineage>
        <taxon>Eukaryota</taxon>
        <taxon>Viridiplantae</taxon>
        <taxon>Streptophyta</taxon>
        <taxon>Embryophyta</taxon>
        <taxon>Tracheophyta</taxon>
        <taxon>Spermatophyta</taxon>
        <taxon>Magnoliopsida</taxon>
        <taxon>eudicotyledons</taxon>
        <taxon>Gunneridae</taxon>
        <taxon>Pentapetalae</taxon>
        <taxon>rosids</taxon>
        <taxon>malvids</taxon>
        <taxon>Brassicales</taxon>
        <taxon>Brassicaceae</taxon>
        <taxon>Brassiceae</taxon>
        <taxon>Brassica</taxon>
    </lineage>
</organism>
<evidence type="ECO:0000313" key="2">
    <source>
        <dbReference type="EMBL" id="KAF2583296.1"/>
    </source>
</evidence>
<protein>
    <submittedName>
        <fullName evidence="2">Uncharacterized protein</fullName>
    </submittedName>
</protein>